<reference evidence="1 2" key="1">
    <citation type="submission" date="2019-09" db="EMBL/GenBank/DDBJ databases">
        <authorList>
            <person name="Depoorter E."/>
        </authorList>
    </citation>
    <scope>NUCLEOTIDE SEQUENCE [LARGE SCALE GENOMIC DNA]</scope>
    <source>
        <strain evidence="1">LMG 26883</strain>
    </source>
</reference>
<dbReference type="AlphaFoldDB" id="A0A6P2QY81"/>
<organism evidence="1 2">
    <name type="scientific">Burkholderia pseudomultivorans</name>
    <dbReference type="NCBI Taxonomy" id="1207504"/>
    <lineage>
        <taxon>Bacteria</taxon>
        <taxon>Pseudomonadati</taxon>
        <taxon>Pseudomonadota</taxon>
        <taxon>Betaproteobacteria</taxon>
        <taxon>Burkholderiales</taxon>
        <taxon>Burkholderiaceae</taxon>
        <taxon>Burkholderia</taxon>
        <taxon>Burkholderia cepacia complex</taxon>
    </lineage>
</organism>
<dbReference type="EMBL" id="CABVPP010000080">
    <property type="protein sequence ID" value="VWC28023.1"/>
    <property type="molecule type" value="Genomic_DNA"/>
</dbReference>
<dbReference type="InterPro" id="IPR038636">
    <property type="entry name" value="Wzi_sf"/>
</dbReference>
<evidence type="ECO:0000313" key="1">
    <source>
        <dbReference type="EMBL" id="VWC28023.1"/>
    </source>
</evidence>
<name>A0A6P2QY81_9BURK</name>
<dbReference type="InterPro" id="IPR026950">
    <property type="entry name" value="Caps_assemb_Wzi"/>
</dbReference>
<gene>
    <name evidence="1" type="ORF">BPS26883_06240</name>
</gene>
<evidence type="ECO:0000313" key="2">
    <source>
        <dbReference type="Proteomes" id="UP000494162"/>
    </source>
</evidence>
<evidence type="ECO:0008006" key="3">
    <source>
        <dbReference type="Google" id="ProtNLM"/>
    </source>
</evidence>
<dbReference type="Gene3D" id="2.40.160.130">
    <property type="entry name" value="Capsule assembly protein Wzi"/>
    <property type="match status" value="1"/>
</dbReference>
<dbReference type="Proteomes" id="UP000494162">
    <property type="component" value="Unassembled WGS sequence"/>
</dbReference>
<sequence>MRIDVCNHPLKPLKNILLGSLFTICMSTQASPLVIGAGDDNLRGDLQWLADRGIIQLSTSTWPLPVDAIQGALDHADLASLATADQAALDRVRTKLLRLQNPIPELRLGVKTSTSQIPHAFADQPIGNQEASISSSLANFWIGGRLQVGTIRATPYSGGSNTNLDGSYIGIEALGQLLYFGRVDRFWGPGSTGSLGLGNTARPLTAVTLQRASNAAPESRWLNWIGPWTYQIFEGAEQDYNAVPGTHVFGMRLQFKPFNAVEIGLYRAWQWGGDGRPYGWSAWWNNFKGNSNLGDAAGVTMANKSGAQQAGGDIRWNTSVFGFPWATYAQINGADGGGNGNFHLPSHNAFLIGSELKTLFQDNAMTWRVEAVDTKASRFFGLGGDGSGGIYTSQVWTDGYYQQGLPLGYAIGGDGKLFSAGVDIVRPNGIRYGLNLLHMSVNGANTNINAAYPVRDNINALLLKASYPLSFGDISATVAAQKSHIHNFDAAGMVILNVDFEKLIKSM</sequence>
<accession>A0A6P2QY81</accession>
<proteinExistence type="predicted"/>
<dbReference type="Pfam" id="PF14052">
    <property type="entry name" value="Caps_assemb_Wzi"/>
    <property type="match status" value="1"/>
</dbReference>
<protein>
    <recommendedName>
        <fullName evidence="3">Capsule assembly Wzi family protein</fullName>
    </recommendedName>
</protein>